<evidence type="ECO:0000259" key="17">
    <source>
        <dbReference type="SMART" id="SM01011"/>
    </source>
</evidence>
<evidence type="ECO:0000256" key="3">
    <source>
        <dbReference type="ARBA" id="ARBA00022670"/>
    </source>
</evidence>
<evidence type="ECO:0000256" key="10">
    <source>
        <dbReference type="ARBA" id="ARBA00044051"/>
    </source>
</evidence>
<organism evidence="18 19">
    <name type="scientific">Zophobas morio</name>
    <dbReference type="NCBI Taxonomy" id="2755281"/>
    <lineage>
        <taxon>Eukaryota</taxon>
        <taxon>Metazoa</taxon>
        <taxon>Ecdysozoa</taxon>
        <taxon>Arthropoda</taxon>
        <taxon>Hexapoda</taxon>
        <taxon>Insecta</taxon>
        <taxon>Pterygota</taxon>
        <taxon>Neoptera</taxon>
        <taxon>Endopterygota</taxon>
        <taxon>Coleoptera</taxon>
        <taxon>Polyphaga</taxon>
        <taxon>Cucujiformia</taxon>
        <taxon>Tenebrionidae</taxon>
        <taxon>Zophobas</taxon>
    </lineage>
</organism>
<evidence type="ECO:0000256" key="14">
    <source>
        <dbReference type="ARBA" id="ARBA00044351"/>
    </source>
</evidence>
<comment type="similarity">
    <text evidence="9">Belongs to the peptidase M24B family. Eukaryotic-type prolidase subfamily.</text>
</comment>
<dbReference type="GO" id="GO:0102009">
    <property type="term" value="F:proline dipeptidase activity"/>
    <property type="evidence" value="ECO:0007669"/>
    <property type="project" value="UniProtKB-EC"/>
</dbReference>
<dbReference type="SUPFAM" id="SSF53092">
    <property type="entry name" value="Creatinase/prolidase N-terminal domain"/>
    <property type="match status" value="1"/>
</dbReference>
<dbReference type="InterPro" id="IPR052433">
    <property type="entry name" value="X-Pro_dipept-like"/>
</dbReference>
<dbReference type="InterPro" id="IPR036005">
    <property type="entry name" value="Creatinase/aminopeptidase-like"/>
</dbReference>
<dbReference type="GO" id="GO:0070006">
    <property type="term" value="F:metalloaminopeptidase activity"/>
    <property type="evidence" value="ECO:0007669"/>
    <property type="project" value="InterPro"/>
</dbReference>
<evidence type="ECO:0000256" key="15">
    <source>
        <dbReference type="ARBA" id="ARBA00048994"/>
    </source>
</evidence>
<comment type="subunit">
    <text evidence="2">Homodimer.</text>
</comment>
<evidence type="ECO:0000313" key="19">
    <source>
        <dbReference type="Proteomes" id="UP001168821"/>
    </source>
</evidence>
<comment type="caution">
    <text evidence="18">The sequence shown here is derived from an EMBL/GenBank/DDBJ whole genome shotgun (WGS) entry which is preliminary data.</text>
</comment>
<dbReference type="Pfam" id="PF00557">
    <property type="entry name" value="Peptidase_M24"/>
    <property type="match status" value="1"/>
</dbReference>
<evidence type="ECO:0000313" key="18">
    <source>
        <dbReference type="EMBL" id="KAJ3639276.1"/>
    </source>
</evidence>
<gene>
    <name evidence="18" type="ORF">Zmor_002641</name>
</gene>
<dbReference type="Gene3D" id="3.40.350.10">
    <property type="entry name" value="Creatinase/prolidase N-terminal domain"/>
    <property type="match status" value="1"/>
</dbReference>
<keyword evidence="7" id="KW-0482">Metalloprotease</keyword>
<dbReference type="CDD" id="cd01087">
    <property type="entry name" value="Prolidase"/>
    <property type="match status" value="1"/>
</dbReference>
<keyword evidence="8" id="KW-0464">Manganese</keyword>
<evidence type="ECO:0000256" key="8">
    <source>
        <dbReference type="ARBA" id="ARBA00023211"/>
    </source>
</evidence>
<dbReference type="AlphaFoldDB" id="A0AA38M0R3"/>
<keyword evidence="4 16" id="KW-0479">Metal-binding</keyword>
<dbReference type="PANTHER" id="PTHR48480:SF2">
    <property type="entry name" value="PEPTIDASE D"/>
    <property type="match status" value="1"/>
</dbReference>
<evidence type="ECO:0000256" key="9">
    <source>
        <dbReference type="ARBA" id="ARBA00043990"/>
    </source>
</evidence>
<dbReference type="Pfam" id="PF05195">
    <property type="entry name" value="AMP_N"/>
    <property type="match status" value="1"/>
</dbReference>
<dbReference type="GO" id="GO:0030145">
    <property type="term" value="F:manganese ion binding"/>
    <property type="evidence" value="ECO:0007669"/>
    <property type="project" value="InterPro"/>
</dbReference>
<evidence type="ECO:0000256" key="5">
    <source>
        <dbReference type="ARBA" id="ARBA00022801"/>
    </source>
</evidence>
<dbReference type="Proteomes" id="UP001168821">
    <property type="component" value="Unassembled WGS sequence"/>
</dbReference>
<dbReference type="InterPro" id="IPR029149">
    <property type="entry name" value="Creatin/AminoP/Spt16_N"/>
</dbReference>
<reference evidence="18" key="1">
    <citation type="journal article" date="2023" name="G3 (Bethesda)">
        <title>Whole genome assemblies of Zophobas morio and Tenebrio molitor.</title>
        <authorList>
            <person name="Kaur S."/>
            <person name="Stinson S.A."/>
            <person name="diCenzo G.C."/>
        </authorList>
    </citation>
    <scope>NUCLEOTIDE SEQUENCE</scope>
    <source>
        <strain evidence="18">QUZm001</strain>
    </source>
</reference>
<evidence type="ECO:0000256" key="6">
    <source>
        <dbReference type="ARBA" id="ARBA00022997"/>
    </source>
</evidence>
<evidence type="ECO:0000256" key="7">
    <source>
        <dbReference type="ARBA" id="ARBA00023049"/>
    </source>
</evidence>
<dbReference type="Gene3D" id="3.90.230.10">
    <property type="entry name" value="Creatinase/methionine aminopeptidase superfamily"/>
    <property type="match status" value="1"/>
</dbReference>
<dbReference type="SUPFAM" id="SSF55920">
    <property type="entry name" value="Creatinase/aminopeptidase"/>
    <property type="match status" value="1"/>
</dbReference>
<keyword evidence="19" id="KW-1185">Reference proteome</keyword>
<protein>
    <recommendedName>
        <fullName evidence="11">Xaa-Pro dipeptidase</fullName>
        <ecNumber evidence="10">3.4.13.9</ecNumber>
    </recommendedName>
    <alternativeName>
        <fullName evidence="14">Imidodipeptidase</fullName>
    </alternativeName>
    <alternativeName>
        <fullName evidence="12">Peptidase D</fullName>
    </alternativeName>
    <alternativeName>
        <fullName evidence="13">Proline dipeptidase</fullName>
    </alternativeName>
</protein>
<comment type="cofactor">
    <cofactor evidence="1">
        <name>Mn(2+)</name>
        <dbReference type="ChEBI" id="CHEBI:29035"/>
    </cofactor>
</comment>
<sequence length="489" mass="54412">MTARTDDKLWMGPGTLEIPLELFALNRRRLVERLRPKSSGNAIVVLQGGDEVPFYDTDTTYNVFRQESYFMWAFGAIEPGCFGAIEVNTGETHLFVPRFPPSYAIWMGPLHSLEYFGKKYNIPHVHYSDEIASVLEKLNPTVLLTLNGVNSDSGLTAKEATFDGIEKFVVDNTLLFNEIADLRVFKTRFEIAVMKYVVEVSSAAHRKVMRFAQPGKSEYQCESEFLHHCYSVGGCRFVSYTCICASHTNAATLHYGHAAVPNDRFINDGELCLFDMGANYFGYAADITCTFPVSGKFTPDQKLIYEAVLTSNLAVFRAAKPGVSWGDMHLLANRTLVEELKKGGLLKGDVDAMIKAGMGAIFQPHGLGHLLGLDVHDVGGYISGQPVRLQAPRGLEKLRTNRILGEGMILTIEPGCYFIDILLDEALEDPELSKFLVPDVIERFRGTGGVRIEDDVLITTEGVVNLTKVPRTIKEIEDWIAGKDNDKYN</sequence>
<dbReference type="PANTHER" id="PTHR48480">
    <property type="match status" value="1"/>
</dbReference>
<keyword evidence="6" id="KW-0224">Dipeptidase</keyword>
<dbReference type="InterPro" id="IPR001131">
    <property type="entry name" value="Peptidase_M24B_aminopep-P_CS"/>
</dbReference>
<dbReference type="EMBL" id="JALNTZ010000010">
    <property type="protein sequence ID" value="KAJ3639276.1"/>
    <property type="molecule type" value="Genomic_DNA"/>
</dbReference>
<evidence type="ECO:0000256" key="4">
    <source>
        <dbReference type="ARBA" id="ARBA00022723"/>
    </source>
</evidence>
<dbReference type="FunFam" id="3.90.230.10:FF:000002">
    <property type="entry name" value="Xaa-Pro aminopeptidase 3"/>
    <property type="match status" value="1"/>
</dbReference>
<accession>A0AA38M0R3</accession>
<evidence type="ECO:0000256" key="13">
    <source>
        <dbReference type="ARBA" id="ARBA00044284"/>
    </source>
</evidence>
<dbReference type="PROSITE" id="PS00491">
    <property type="entry name" value="PROLINE_PEPTIDASE"/>
    <property type="match status" value="1"/>
</dbReference>
<name>A0AA38M0R3_9CUCU</name>
<dbReference type="InterPro" id="IPR007865">
    <property type="entry name" value="Aminopep_P_N"/>
</dbReference>
<feature type="domain" description="Aminopeptidase P N-terminal" evidence="17">
    <location>
        <begin position="18"/>
        <end position="154"/>
    </location>
</feature>
<dbReference type="InterPro" id="IPR000994">
    <property type="entry name" value="Pept_M24"/>
</dbReference>
<evidence type="ECO:0000256" key="11">
    <source>
        <dbReference type="ARBA" id="ARBA00044141"/>
    </source>
</evidence>
<evidence type="ECO:0000256" key="16">
    <source>
        <dbReference type="RuleBase" id="RU000590"/>
    </source>
</evidence>
<dbReference type="EC" id="3.4.13.9" evidence="10"/>
<evidence type="ECO:0000256" key="12">
    <source>
        <dbReference type="ARBA" id="ARBA00044252"/>
    </source>
</evidence>
<comment type="catalytic activity">
    <reaction evidence="15">
        <text>Xaa-L-Pro dipeptide + H2O = an L-alpha-amino acid + L-proline</text>
        <dbReference type="Rhea" id="RHEA:76407"/>
        <dbReference type="ChEBI" id="CHEBI:15377"/>
        <dbReference type="ChEBI" id="CHEBI:59869"/>
        <dbReference type="ChEBI" id="CHEBI:60039"/>
        <dbReference type="ChEBI" id="CHEBI:195196"/>
        <dbReference type="EC" id="3.4.13.9"/>
    </reaction>
</comment>
<evidence type="ECO:0000256" key="1">
    <source>
        <dbReference type="ARBA" id="ARBA00001936"/>
    </source>
</evidence>
<keyword evidence="5" id="KW-0378">Hydrolase</keyword>
<dbReference type="SMART" id="SM01011">
    <property type="entry name" value="AMP_N"/>
    <property type="match status" value="1"/>
</dbReference>
<evidence type="ECO:0000256" key="2">
    <source>
        <dbReference type="ARBA" id="ARBA00011738"/>
    </source>
</evidence>
<proteinExistence type="inferred from homology"/>
<dbReference type="GO" id="GO:0006508">
    <property type="term" value="P:proteolysis"/>
    <property type="evidence" value="ECO:0007669"/>
    <property type="project" value="UniProtKB-KW"/>
</dbReference>
<keyword evidence="3" id="KW-0645">Protease</keyword>